<dbReference type="Proteomes" id="UP000004968">
    <property type="component" value="Unassembled WGS sequence"/>
</dbReference>
<evidence type="ECO:0000313" key="3">
    <source>
        <dbReference type="Proteomes" id="UP000004968"/>
    </source>
</evidence>
<comment type="caution">
    <text evidence="2">The sequence shown here is derived from an EMBL/GenBank/DDBJ whole genome shotgun (WGS) entry which is preliminary data.</text>
</comment>
<evidence type="ECO:0000256" key="1">
    <source>
        <dbReference type="SAM" id="Phobius"/>
    </source>
</evidence>
<proteinExistence type="predicted"/>
<evidence type="ECO:0000313" key="2">
    <source>
        <dbReference type="EMBL" id="EFD01399.1"/>
    </source>
</evidence>
<accession>D3A9U2</accession>
<reference evidence="2 3" key="1">
    <citation type="submission" date="2010-01" db="EMBL/GenBank/DDBJ databases">
        <authorList>
            <person name="Weinstock G."/>
            <person name="Sodergren E."/>
            <person name="Clifton S."/>
            <person name="Fulton L."/>
            <person name="Fulton B."/>
            <person name="Courtney L."/>
            <person name="Fronick C."/>
            <person name="Harrison M."/>
            <person name="Strong C."/>
            <person name="Farmer C."/>
            <person name="Delahaunty K."/>
            <person name="Markovic C."/>
            <person name="Hall O."/>
            <person name="Minx P."/>
            <person name="Tomlinson C."/>
            <person name="Mitreva M."/>
            <person name="Nelson J."/>
            <person name="Hou S."/>
            <person name="Wollam A."/>
            <person name="Pepin K.H."/>
            <person name="Johnson M."/>
            <person name="Bhonagiri V."/>
            <person name="Nash W.E."/>
            <person name="Warren W."/>
            <person name="Chinwalla A."/>
            <person name="Mardis E.R."/>
            <person name="Wilson R.K."/>
        </authorList>
    </citation>
    <scope>NUCLEOTIDE SEQUENCE [LARGE SCALE GENOMIC DNA]</scope>
    <source>
        <strain evidence="2 3">DSM 13479</strain>
    </source>
</reference>
<dbReference type="AlphaFoldDB" id="D3A9U2"/>
<gene>
    <name evidence="2" type="ORF">CLOSTHATH_00364</name>
</gene>
<keyword evidence="1" id="KW-1133">Transmembrane helix</keyword>
<organism evidence="2 3">
    <name type="scientific">Hungatella hathewayi DSM 13479</name>
    <dbReference type="NCBI Taxonomy" id="566550"/>
    <lineage>
        <taxon>Bacteria</taxon>
        <taxon>Bacillati</taxon>
        <taxon>Bacillota</taxon>
        <taxon>Clostridia</taxon>
        <taxon>Lachnospirales</taxon>
        <taxon>Lachnospiraceae</taxon>
        <taxon>Hungatella</taxon>
    </lineage>
</organism>
<feature type="transmembrane region" description="Helical" evidence="1">
    <location>
        <begin position="15"/>
        <end position="36"/>
    </location>
</feature>
<keyword evidence="1" id="KW-0812">Transmembrane</keyword>
<protein>
    <submittedName>
        <fullName evidence="2">Uncharacterized protein</fullName>
    </submittedName>
</protein>
<dbReference type="EMBL" id="ACIO01000023">
    <property type="protein sequence ID" value="EFD01399.1"/>
    <property type="molecule type" value="Genomic_DNA"/>
</dbReference>
<sequence>MEAPTANRAAADNTATNFVCFLIINALSFFFLKYFLKFLIALRGNYTSYKGNYGQYWKGRKCVEILGIKVAKIHKILNNIPAFS</sequence>
<dbReference type="HOGENOM" id="CLU_2523027_0_0_9"/>
<name>D3A9U2_9FIRM</name>
<keyword evidence="1" id="KW-0472">Membrane</keyword>